<reference evidence="2 3" key="1">
    <citation type="journal article" date="2019" name="Int. J. Syst. Evol. Microbiol.">
        <title>The Global Catalogue of Microorganisms (GCM) 10K type strain sequencing project: providing services to taxonomists for standard genome sequencing and annotation.</title>
        <authorList>
            <consortium name="The Broad Institute Genomics Platform"/>
            <consortium name="The Broad Institute Genome Sequencing Center for Infectious Disease"/>
            <person name="Wu L."/>
            <person name="Ma J."/>
        </authorList>
    </citation>
    <scope>NUCLEOTIDE SEQUENCE [LARGE SCALE GENOMIC DNA]</scope>
    <source>
        <strain evidence="2 3">JCM 3272</strain>
    </source>
</reference>
<name>A0ABN3HX76_9ACTN</name>
<keyword evidence="1" id="KW-0812">Transmembrane</keyword>
<comment type="caution">
    <text evidence="2">The sequence shown here is derived from an EMBL/GenBank/DDBJ whole genome shotgun (WGS) entry which is preliminary data.</text>
</comment>
<keyword evidence="1" id="KW-0472">Membrane</keyword>
<keyword evidence="1" id="KW-1133">Transmembrane helix</keyword>
<evidence type="ECO:0000313" key="3">
    <source>
        <dbReference type="Proteomes" id="UP001501444"/>
    </source>
</evidence>
<protein>
    <submittedName>
        <fullName evidence="2">Uncharacterized protein</fullName>
    </submittedName>
</protein>
<gene>
    <name evidence="2" type="ORF">GCM10010170_101900</name>
</gene>
<dbReference type="Proteomes" id="UP001501444">
    <property type="component" value="Unassembled WGS sequence"/>
</dbReference>
<keyword evidence="3" id="KW-1185">Reference proteome</keyword>
<accession>A0ABN3HX76</accession>
<dbReference type="RefSeq" id="WP_344619979.1">
    <property type="nucleotide sequence ID" value="NZ_BAAARV010000120.1"/>
</dbReference>
<feature type="transmembrane region" description="Helical" evidence="1">
    <location>
        <begin position="38"/>
        <end position="58"/>
    </location>
</feature>
<proteinExistence type="predicted"/>
<evidence type="ECO:0000313" key="2">
    <source>
        <dbReference type="EMBL" id="GAA2389943.1"/>
    </source>
</evidence>
<organism evidence="2 3">
    <name type="scientific">Dactylosporangium salmoneum</name>
    <dbReference type="NCBI Taxonomy" id="53361"/>
    <lineage>
        <taxon>Bacteria</taxon>
        <taxon>Bacillati</taxon>
        <taxon>Actinomycetota</taxon>
        <taxon>Actinomycetes</taxon>
        <taxon>Micromonosporales</taxon>
        <taxon>Micromonosporaceae</taxon>
        <taxon>Dactylosporangium</taxon>
    </lineage>
</organism>
<evidence type="ECO:0000256" key="1">
    <source>
        <dbReference type="SAM" id="Phobius"/>
    </source>
</evidence>
<sequence>MDEDELRQLMLAADVPASGADVRQAIADGRRARGRRMVFSSTAAGVAVLAAVGTFVAFGPMRAGPSGIEPPAAAGGRSAGGPASSCSAAYLEVPAGTTAMVTAIDPAGNLVGGYLDPQHPGPVRWREGQLLERLPGVTGAVVDIGVDGSVVGYEANEADESTGWVLIGAQKIELARLSGYRWTNPSAVNASGVVAGWVHGESLDQSTPVTWSRDGAVHALRVPAGVGDKDVLSATARGIGDDGTVVGDVHGVPVVWAPDGTPRALPLPAGSQGGTAWAVAGKYAYGSAGPAAVRWDLIAGTVTELPRGGDFGARAGTAGGTALLTGDGADVPAQRVALNGVSDPLTGPRGEPAMAFAISDDGTTIAGVVVNGGDGRPAVWHCR</sequence>
<dbReference type="EMBL" id="BAAARV010000120">
    <property type="protein sequence ID" value="GAA2389943.1"/>
    <property type="molecule type" value="Genomic_DNA"/>
</dbReference>